<comment type="caution">
    <text evidence="1">The sequence shown here is derived from an EMBL/GenBank/DDBJ whole genome shotgun (WGS) entry which is preliminary data.</text>
</comment>
<dbReference type="Proteomes" id="UP000241444">
    <property type="component" value="Unassembled WGS sequence"/>
</dbReference>
<proteinExistence type="predicted"/>
<accession>A0A2P7BTN1</accession>
<evidence type="ECO:0000313" key="2">
    <source>
        <dbReference type="Proteomes" id="UP000241444"/>
    </source>
</evidence>
<name>A0A2P7BTN1_9HYPH</name>
<organism evidence="1 2">
    <name type="scientific">Phyllobacterium brassicacearum</name>
    <dbReference type="NCBI Taxonomy" id="314235"/>
    <lineage>
        <taxon>Bacteria</taxon>
        <taxon>Pseudomonadati</taxon>
        <taxon>Pseudomonadota</taxon>
        <taxon>Alphaproteobacteria</taxon>
        <taxon>Hyphomicrobiales</taxon>
        <taxon>Phyllobacteriaceae</taxon>
        <taxon>Phyllobacterium</taxon>
    </lineage>
</organism>
<dbReference type="EMBL" id="PGGO01000003">
    <property type="protein sequence ID" value="PSH69829.1"/>
    <property type="molecule type" value="Genomic_DNA"/>
</dbReference>
<dbReference type="RefSeq" id="WP_106710131.1">
    <property type="nucleotide sequence ID" value="NZ_PGGO01000003.1"/>
</dbReference>
<evidence type="ECO:0000313" key="1">
    <source>
        <dbReference type="EMBL" id="PSH69829.1"/>
    </source>
</evidence>
<gene>
    <name evidence="1" type="ORF">CU102_06090</name>
</gene>
<dbReference type="AlphaFoldDB" id="A0A2P7BTN1"/>
<keyword evidence="2" id="KW-1185">Reference proteome</keyword>
<dbReference type="OrthoDB" id="8279740at2"/>
<protein>
    <recommendedName>
        <fullName evidence="3">Ferredoxin</fullName>
    </recommendedName>
</protein>
<sequence length="230" mass="25586">MQDDLAEPIRDHIAAALEPYGLVRRGGFAFKEANLRSPLIRGLHFRSVVLVGHFGSSIWPHFTRWWQDHPDAQDPLDQWSKDVLTAVAARFGATAVFPSDRPYLPFQQWAMYAEGLRASPLGILIHPKYGLWHAFRGALLFGRVLELPGDIPQHHPCDDCQDKPCLSACPVNAFSDGGYDVVRCRAHLASGDGEACLNGGCLARRACPVGREYTYSAPQMRFHMDAFAKS</sequence>
<evidence type="ECO:0008006" key="3">
    <source>
        <dbReference type="Google" id="ProtNLM"/>
    </source>
</evidence>
<reference evidence="2" key="1">
    <citation type="submission" date="2017-11" db="EMBL/GenBank/DDBJ databases">
        <authorList>
            <person name="Kuznetsova I."/>
            <person name="Sazanova A."/>
            <person name="Chirak E."/>
            <person name="Safronova V."/>
            <person name="Willems A."/>
        </authorList>
    </citation>
    <scope>NUCLEOTIDE SEQUENCE [LARGE SCALE GENOMIC DNA]</scope>
    <source>
        <strain evidence="2">STM 196</strain>
    </source>
</reference>